<dbReference type="EMBL" id="CP022098">
    <property type="protein sequence ID" value="ATB40629.1"/>
    <property type="molecule type" value="Genomic_DNA"/>
</dbReference>
<accession>A0A250J9M3</accession>
<organism evidence="1 2">
    <name type="scientific">Cystobacter fuscus</name>
    <dbReference type="NCBI Taxonomy" id="43"/>
    <lineage>
        <taxon>Bacteria</taxon>
        <taxon>Pseudomonadati</taxon>
        <taxon>Myxococcota</taxon>
        <taxon>Myxococcia</taxon>
        <taxon>Myxococcales</taxon>
        <taxon>Cystobacterineae</taxon>
        <taxon>Archangiaceae</taxon>
        <taxon>Cystobacter</taxon>
    </lineage>
</organism>
<name>A0A250J9M3_9BACT</name>
<gene>
    <name evidence="1" type="ORF">CYFUS_006080</name>
</gene>
<evidence type="ECO:0000313" key="1">
    <source>
        <dbReference type="EMBL" id="ATB40629.1"/>
    </source>
</evidence>
<protein>
    <submittedName>
        <fullName evidence="1">Cell division protein DivIC (FtsB), stabilizes FtsL against RasP cleavage</fullName>
    </submittedName>
</protein>
<reference evidence="1 2" key="1">
    <citation type="submission" date="2017-06" db="EMBL/GenBank/DDBJ databases">
        <title>Sequencing and comparative analysis of myxobacterial genomes.</title>
        <authorList>
            <person name="Rupp O."/>
            <person name="Goesmann A."/>
            <person name="Sogaard-Andersen L."/>
        </authorList>
    </citation>
    <scope>NUCLEOTIDE SEQUENCE [LARGE SCALE GENOMIC DNA]</scope>
    <source>
        <strain evidence="1 2">DSM 52655</strain>
    </source>
</reference>
<evidence type="ECO:0000313" key="2">
    <source>
        <dbReference type="Proteomes" id="UP000217257"/>
    </source>
</evidence>
<dbReference type="KEGG" id="cfus:CYFUS_006080"/>
<proteinExistence type="predicted"/>
<keyword evidence="1" id="KW-0131">Cell cycle</keyword>
<dbReference type="AlphaFoldDB" id="A0A250J9M3"/>
<keyword evidence="1" id="KW-0132">Cell division</keyword>
<dbReference type="Proteomes" id="UP000217257">
    <property type="component" value="Chromosome"/>
</dbReference>
<dbReference type="GO" id="GO:0051301">
    <property type="term" value="P:cell division"/>
    <property type="evidence" value="ECO:0007669"/>
    <property type="project" value="UniProtKB-KW"/>
</dbReference>
<sequence length="137" mass="15372">MGQNARKWNWTPGHRTDRAETALEESDYGRAYDFAFARSSRRSLVVLFTDLVDPDVSRTRARRPRHLSVVTSLLDEDLQTTSNSGAPGPCTAEAWGYSPPSSVSAAPWTRFVSSHSVRAEATGWSVWRISRLWCTAR</sequence>